<organism evidence="3 4">
    <name type="scientific">Desulfofustis limnaeus</name>
    <dbReference type="NCBI Taxonomy" id="2740163"/>
    <lineage>
        <taxon>Bacteria</taxon>
        <taxon>Pseudomonadati</taxon>
        <taxon>Thermodesulfobacteriota</taxon>
        <taxon>Desulfobulbia</taxon>
        <taxon>Desulfobulbales</taxon>
        <taxon>Desulfocapsaceae</taxon>
        <taxon>Desulfofustis</taxon>
    </lineage>
</organism>
<evidence type="ECO:0008006" key="5">
    <source>
        <dbReference type="Google" id="ProtNLM"/>
    </source>
</evidence>
<keyword evidence="2" id="KW-1133">Transmembrane helix</keyword>
<proteinExistence type="predicted"/>
<evidence type="ECO:0000313" key="3">
    <source>
        <dbReference type="EMBL" id="BDD86648.1"/>
    </source>
</evidence>
<dbReference type="Proteomes" id="UP000830055">
    <property type="component" value="Chromosome"/>
</dbReference>
<evidence type="ECO:0000313" key="4">
    <source>
        <dbReference type="Proteomes" id="UP000830055"/>
    </source>
</evidence>
<gene>
    <name evidence="3" type="ORF">DPPLL_10130</name>
</gene>
<dbReference type="Pfam" id="PF07963">
    <property type="entry name" value="N_methyl"/>
    <property type="match status" value="1"/>
</dbReference>
<keyword evidence="2" id="KW-0812">Transmembrane</keyword>
<sequence>MPGAPSQRAAGIVSRDGRCGFTLIELLVVLVLLSLVLAFTVPRFRATVLDDPLNSSVRLLVGLIREAKQRAPQSHRGCFLAIDMDGGRLDLVCRLPPDRRQPEAEAADGEDAQGEDTPLTSKTLPESVRVVSIHQREGEPVTSGIVRLWVNRQGLMEPAIINLRGDDETIGLTVSPFLPAVELADREIGPDDAGWRR</sequence>
<evidence type="ECO:0000256" key="2">
    <source>
        <dbReference type="SAM" id="Phobius"/>
    </source>
</evidence>
<dbReference type="InterPro" id="IPR012902">
    <property type="entry name" value="N_methyl_site"/>
</dbReference>
<dbReference type="NCBIfam" id="TIGR02532">
    <property type="entry name" value="IV_pilin_GFxxxE"/>
    <property type="match status" value="1"/>
</dbReference>
<name>A0ABM7W6Y4_9BACT</name>
<protein>
    <recommendedName>
        <fullName evidence="5">Prepilin-type N-terminal cleavage/methylation domain-containing protein</fullName>
    </recommendedName>
</protein>
<feature type="region of interest" description="Disordered" evidence="1">
    <location>
        <begin position="100"/>
        <end position="123"/>
    </location>
</feature>
<feature type="compositionally biased region" description="Acidic residues" evidence="1">
    <location>
        <begin position="105"/>
        <end position="114"/>
    </location>
</feature>
<dbReference type="EMBL" id="AP025516">
    <property type="protein sequence ID" value="BDD86648.1"/>
    <property type="molecule type" value="Genomic_DNA"/>
</dbReference>
<keyword evidence="2" id="KW-0472">Membrane</keyword>
<feature type="transmembrane region" description="Helical" evidence="2">
    <location>
        <begin position="21"/>
        <end position="41"/>
    </location>
</feature>
<evidence type="ECO:0000256" key="1">
    <source>
        <dbReference type="SAM" id="MobiDB-lite"/>
    </source>
</evidence>
<dbReference type="InterPro" id="IPR045584">
    <property type="entry name" value="Pilin-like"/>
</dbReference>
<accession>A0ABM7W6Y4</accession>
<reference evidence="3 4" key="1">
    <citation type="submission" date="2022-01" db="EMBL/GenBank/DDBJ databases">
        <title>Desulfofustis limnae sp. nov., a novel mesophilic sulfate-reducing bacterium isolated from marsh soil.</title>
        <authorList>
            <person name="Watanabe M."/>
            <person name="Takahashi A."/>
            <person name="Kojima H."/>
            <person name="Fukui M."/>
        </authorList>
    </citation>
    <scope>NUCLEOTIDE SEQUENCE [LARGE SCALE GENOMIC DNA]</scope>
    <source>
        <strain evidence="3 4">PPLL</strain>
    </source>
</reference>
<keyword evidence="4" id="KW-1185">Reference proteome</keyword>
<dbReference type="SUPFAM" id="SSF54523">
    <property type="entry name" value="Pili subunits"/>
    <property type="match status" value="1"/>
</dbReference>